<dbReference type="PROSITE" id="PS50110">
    <property type="entry name" value="RESPONSE_REGULATORY"/>
    <property type="match status" value="1"/>
</dbReference>
<accession>A0A4R6DFK6</accession>
<dbReference type="SMART" id="SM00421">
    <property type="entry name" value="HTH_LUXR"/>
    <property type="match status" value="1"/>
</dbReference>
<dbReference type="PANTHER" id="PTHR43214">
    <property type="entry name" value="TWO-COMPONENT RESPONSE REGULATOR"/>
    <property type="match status" value="1"/>
</dbReference>
<dbReference type="EMBL" id="SNVW01000010">
    <property type="protein sequence ID" value="TDN42798.1"/>
    <property type="molecule type" value="Genomic_DNA"/>
</dbReference>
<evidence type="ECO:0000313" key="9">
    <source>
        <dbReference type="Proteomes" id="UP000295764"/>
    </source>
</evidence>
<dbReference type="GO" id="GO:0006355">
    <property type="term" value="P:regulation of DNA-templated transcription"/>
    <property type="evidence" value="ECO:0007669"/>
    <property type="project" value="InterPro"/>
</dbReference>
<evidence type="ECO:0000313" key="8">
    <source>
        <dbReference type="EMBL" id="TDN42798.1"/>
    </source>
</evidence>
<dbReference type="PANTHER" id="PTHR43214:SF24">
    <property type="entry name" value="TRANSCRIPTIONAL REGULATORY PROTEIN NARL-RELATED"/>
    <property type="match status" value="1"/>
</dbReference>
<protein>
    <submittedName>
        <fullName evidence="8">LuxR family two component transcriptional regulator</fullName>
    </submittedName>
</protein>
<keyword evidence="1 5" id="KW-0597">Phosphoprotein</keyword>
<evidence type="ECO:0000256" key="2">
    <source>
        <dbReference type="ARBA" id="ARBA00023015"/>
    </source>
</evidence>
<dbReference type="PRINTS" id="PR00038">
    <property type="entry name" value="HTHLUXR"/>
</dbReference>
<dbReference type="InterPro" id="IPR011006">
    <property type="entry name" value="CheY-like_superfamily"/>
</dbReference>
<comment type="caution">
    <text evidence="8">The sequence shown here is derived from an EMBL/GenBank/DDBJ whole genome shotgun (WGS) entry which is preliminary data.</text>
</comment>
<dbReference type="InterPro" id="IPR058245">
    <property type="entry name" value="NreC/VraR/RcsB-like_REC"/>
</dbReference>
<evidence type="ECO:0000259" key="7">
    <source>
        <dbReference type="PROSITE" id="PS50110"/>
    </source>
</evidence>
<dbReference type="CDD" id="cd06170">
    <property type="entry name" value="LuxR_C_like"/>
    <property type="match status" value="1"/>
</dbReference>
<dbReference type="GO" id="GO:0000160">
    <property type="term" value="P:phosphorelay signal transduction system"/>
    <property type="evidence" value="ECO:0007669"/>
    <property type="project" value="InterPro"/>
</dbReference>
<feature type="domain" description="Response regulatory" evidence="7">
    <location>
        <begin position="3"/>
        <end position="121"/>
    </location>
</feature>
<keyword evidence="2" id="KW-0805">Transcription regulation</keyword>
<evidence type="ECO:0000259" key="6">
    <source>
        <dbReference type="PROSITE" id="PS50043"/>
    </source>
</evidence>
<dbReference type="SMART" id="SM00448">
    <property type="entry name" value="REC"/>
    <property type="match status" value="1"/>
</dbReference>
<dbReference type="Gene3D" id="3.40.50.2300">
    <property type="match status" value="1"/>
</dbReference>
<gene>
    <name evidence="8" type="ORF">EDF64_11054</name>
</gene>
<dbReference type="Pfam" id="PF00072">
    <property type="entry name" value="Response_reg"/>
    <property type="match status" value="1"/>
</dbReference>
<dbReference type="PROSITE" id="PS00622">
    <property type="entry name" value="HTH_LUXR_1"/>
    <property type="match status" value="1"/>
</dbReference>
<dbReference type="PROSITE" id="PS50043">
    <property type="entry name" value="HTH_LUXR_2"/>
    <property type="match status" value="1"/>
</dbReference>
<sequence>MTRVMVVDDQQMFRMGLMAILQAQDDVEVVGQAVNGADAVAQAARLRPDVILMDVRMPELDGIEATRRITAAASDPPVRVVMLTTFDIDDYVFDALRAGASGFLLKDASAEELVQAVRTVASGEALLAPRVTRHLVEAFVAGPPPAAPRTEAIDVLTDRERDVFLLMARGRSNGEIAAELFIAEQTVKTHVGRILAKLQLRDRVHAVVLAYETGLVSPS</sequence>
<dbReference type="RefSeq" id="WP_133520534.1">
    <property type="nucleotide sequence ID" value="NZ_SNVW01000010.1"/>
</dbReference>
<reference evidence="8 9" key="1">
    <citation type="submission" date="2019-03" db="EMBL/GenBank/DDBJ databases">
        <title>Genomic analyses of the natural microbiome of Caenorhabditis elegans.</title>
        <authorList>
            <person name="Samuel B."/>
        </authorList>
    </citation>
    <scope>NUCLEOTIDE SEQUENCE [LARGE SCALE GENOMIC DNA]</scope>
    <source>
        <strain evidence="8 9">JUb65</strain>
    </source>
</reference>
<dbReference type="CDD" id="cd17535">
    <property type="entry name" value="REC_NarL-like"/>
    <property type="match status" value="1"/>
</dbReference>
<dbReference type="InterPro" id="IPR000792">
    <property type="entry name" value="Tscrpt_reg_LuxR_C"/>
</dbReference>
<proteinExistence type="predicted"/>
<keyword evidence="4" id="KW-0804">Transcription</keyword>
<dbReference type="SUPFAM" id="SSF46894">
    <property type="entry name" value="C-terminal effector domain of the bipartite response regulators"/>
    <property type="match status" value="1"/>
</dbReference>
<dbReference type="Pfam" id="PF00196">
    <property type="entry name" value="GerE"/>
    <property type="match status" value="1"/>
</dbReference>
<evidence type="ECO:0000256" key="5">
    <source>
        <dbReference type="PROSITE-ProRule" id="PRU00169"/>
    </source>
</evidence>
<feature type="modified residue" description="4-aspartylphosphate" evidence="5">
    <location>
        <position position="54"/>
    </location>
</feature>
<dbReference type="Proteomes" id="UP000295764">
    <property type="component" value="Unassembled WGS sequence"/>
</dbReference>
<evidence type="ECO:0000256" key="4">
    <source>
        <dbReference type="ARBA" id="ARBA00023163"/>
    </source>
</evidence>
<evidence type="ECO:0000256" key="1">
    <source>
        <dbReference type="ARBA" id="ARBA00022553"/>
    </source>
</evidence>
<dbReference type="InterPro" id="IPR001789">
    <property type="entry name" value="Sig_transdc_resp-reg_receiver"/>
</dbReference>
<feature type="domain" description="HTH luxR-type" evidence="6">
    <location>
        <begin position="149"/>
        <end position="214"/>
    </location>
</feature>
<keyword evidence="3" id="KW-0238">DNA-binding</keyword>
<dbReference type="InterPro" id="IPR039420">
    <property type="entry name" value="WalR-like"/>
</dbReference>
<dbReference type="SUPFAM" id="SSF52172">
    <property type="entry name" value="CheY-like"/>
    <property type="match status" value="1"/>
</dbReference>
<dbReference type="InterPro" id="IPR016032">
    <property type="entry name" value="Sig_transdc_resp-reg_C-effctor"/>
</dbReference>
<evidence type="ECO:0000256" key="3">
    <source>
        <dbReference type="ARBA" id="ARBA00023125"/>
    </source>
</evidence>
<organism evidence="8 9">
    <name type="scientific">Curtobacterium flaccumfaciens</name>
    <dbReference type="NCBI Taxonomy" id="2035"/>
    <lineage>
        <taxon>Bacteria</taxon>
        <taxon>Bacillati</taxon>
        <taxon>Actinomycetota</taxon>
        <taxon>Actinomycetes</taxon>
        <taxon>Micrococcales</taxon>
        <taxon>Microbacteriaceae</taxon>
        <taxon>Curtobacterium</taxon>
    </lineage>
</organism>
<dbReference type="STRING" id="2035.RU06_01250"/>
<dbReference type="OrthoDB" id="9808843at2"/>
<dbReference type="AlphaFoldDB" id="A0A4R6DFK6"/>
<name>A0A4R6DFK6_9MICO</name>
<dbReference type="GO" id="GO:0003677">
    <property type="term" value="F:DNA binding"/>
    <property type="evidence" value="ECO:0007669"/>
    <property type="project" value="UniProtKB-KW"/>
</dbReference>